<proteinExistence type="predicted"/>
<evidence type="ECO:0000313" key="1">
    <source>
        <dbReference type="EMBL" id="HJC06757.1"/>
    </source>
</evidence>
<dbReference type="CDD" id="cd03801">
    <property type="entry name" value="GT4_PimA-like"/>
    <property type="match status" value="1"/>
</dbReference>
<dbReference type="AlphaFoldDB" id="A0A9D2SIM2"/>
<gene>
    <name evidence="1" type="ORF">H9704_11500</name>
</gene>
<evidence type="ECO:0000313" key="2">
    <source>
        <dbReference type="Proteomes" id="UP000823910"/>
    </source>
</evidence>
<reference evidence="1" key="2">
    <citation type="submission" date="2021-04" db="EMBL/GenBank/DDBJ databases">
        <authorList>
            <person name="Gilroy R."/>
        </authorList>
    </citation>
    <scope>NUCLEOTIDE SEQUENCE</scope>
    <source>
        <strain evidence="1">CHK180-15479</strain>
    </source>
</reference>
<protein>
    <submittedName>
        <fullName evidence="1">Glycosyltransferase</fullName>
    </submittedName>
</protein>
<dbReference type="Proteomes" id="UP000823910">
    <property type="component" value="Unassembled WGS sequence"/>
</dbReference>
<name>A0A9D2SIM2_9FIRM</name>
<organism evidence="1 2">
    <name type="scientific">Candidatus Enterocloster excrementipullorum</name>
    <dbReference type="NCBI Taxonomy" id="2838559"/>
    <lineage>
        <taxon>Bacteria</taxon>
        <taxon>Bacillati</taxon>
        <taxon>Bacillota</taxon>
        <taxon>Clostridia</taxon>
        <taxon>Lachnospirales</taxon>
        <taxon>Lachnospiraceae</taxon>
        <taxon>Enterocloster</taxon>
    </lineage>
</organism>
<dbReference type="EMBL" id="DWWT01000059">
    <property type="protein sequence ID" value="HJC06757.1"/>
    <property type="molecule type" value="Genomic_DNA"/>
</dbReference>
<comment type="caution">
    <text evidence="1">The sequence shown here is derived from an EMBL/GenBank/DDBJ whole genome shotgun (WGS) entry which is preliminary data.</text>
</comment>
<dbReference type="SUPFAM" id="SSF53756">
    <property type="entry name" value="UDP-Glycosyltransferase/glycogen phosphorylase"/>
    <property type="match status" value="1"/>
</dbReference>
<dbReference type="PANTHER" id="PTHR12526">
    <property type="entry name" value="GLYCOSYLTRANSFERASE"/>
    <property type="match status" value="1"/>
</dbReference>
<accession>A0A9D2SIM2</accession>
<dbReference type="Gene3D" id="3.40.50.2000">
    <property type="entry name" value="Glycogen Phosphorylase B"/>
    <property type="match status" value="1"/>
</dbReference>
<reference evidence="1" key="1">
    <citation type="journal article" date="2021" name="PeerJ">
        <title>Extensive microbial diversity within the chicken gut microbiome revealed by metagenomics and culture.</title>
        <authorList>
            <person name="Gilroy R."/>
            <person name="Ravi A."/>
            <person name="Getino M."/>
            <person name="Pursley I."/>
            <person name="Horton D.L."/>
            <person name="Alikhan N.F."/>
            <person name="Baker D."/>
            <person name="Gharbi K."/>
            <person name="Hall N."/>
            <person name="Watson M."/>
            <person name="Adriaenssens E.M."/>
            <person name="Foster-Nyarko E."/>
            <person name="Jarju S."/>
            <person name="Secka A."/>
            <person name="Antonio M."/>
            <person name="Oren A."/>
            <person name="Chaudhuri R.R."/>
            <person name="La Ragione R."/>
            <person name="Hildebrand F."/>
            <person name="Pallen M.J."/>
        </authorList>
    </citation>
    <scope>NUCLEOTIDE SEQUENCE</scope>
    <source>
        <strain evidence="1">CHK180-15479</strain>
    </source>
</reference>
<dbReference type="Pfam" id="PF13692">
    <property type="entry name" value="Glyco_trans_1_4"/>
    <property type="match status" value="1"/>
</dbReference>
<sequence length="347" mass="40181">MKDVIIVGWLNKGKPADCGETMKNQLIVGKLEEMNIKCRQVDFKGWRRHPWVFIEFAWNLVMHRKSTLILSTSAQNVYFLMKAMKKIRWKQNTVHWVIGGSLGQKIRQGTYDANVINYMRHTLVESSYMAEQLKECNVDGVLYVPNFKPIRYYPTLPVRFPAGKMIRFVFMSRIMPEKGCDYILEAVCLLNEKGYSSMFSVDFYGKIAENYKAVFSRKTDRLSNVNYKGFLNLMENKGYDTLASYDLMLFPTYWKGEGFAGIFVDAFISGLPIIATDWAHNKAFLREKETALFIPVHNVCALADTMQACMDGRYNIQEMRSLCQKEAEKYNIDHVITEDLMKEIGVL</sequence>